<feature type="compositionally biased region" description="Polar residues" evidence="2">
    <location>
        <begin position="104"/>
        <end position="118"/>
    </location>
</feature>
<gene>
    <name evidence="3" type="ORF">ACHE_70654S</name>
</gene>
<reference evidence="3" key="2">
    <citation type="submission" date="2021-02" db="EMBL/GenBank/DDBJ databases">
        <title>Aspergillus chevalieri M1 genome sequence.</title>
        <authorList>
            <person name="Kadooka C."/>
            <person name="Mori K."/>
            <person name="Futagami T."/>
        </authorList>
    </citation>
    <scope>NUCLEOTIDE SEQUENCE</scope>
    <source>
        <strain evidence="3">M1</strain>
    </source>
</reference>
<evidence type="ECO:0000313" key="4">
    <source>
        <dbReference type="Proteomes" id="UP000637239"/>
    </source>
</evidence>
<organism evidence="3 4">
    <name type="scientific">Aspergillus chevalieri</name>
    <name type="common">Eurotium chevalieri</name>
    <dbReference type="NCBI Taxonomy" id="182096"/>
    <lineage>
        <taxon>Eukaryota</taxon>
        <taxon>Fungi</taxon>
        <taxon>Dikarya</taxon>
        <taxon>Ascomycota</taxon>
        <taxon>Pezizomycotina</taxon>
        <taxon>Eurotiomycetes</taxon>
        <taxon>Eurotiomycetidae</taxon>
        <taxon>Eurotiales</taxon>
        <taxon>Aspergillaceae</taxon>
        <taxon>Aspergillus</taxon>
        <taxon>Aspergillus subgen. Aspergillus</taxon>
    </lineage>
</organism>
<feature type="compositionally biased region" description="Basic and acidic residues" evidence="2">
    <location>
        <begin position="207"/>
        <end position="220"/>
    </location>
</feature>
<feature type="compositionally biased region" description="Polar residues" evidence="2">
    <location>
        <begin position="362"/>
        <end position="371"/>
    </location>
</feature>
<keyword evidence="4" id="KW-1185">Reference proteome</keyword>
<dbReference type="PANTHER" id="PTHR38701">
    <property type="entry name" value="CHROMOSOME 8, WHOLE GENOME SHOTGUN SEQUENCE"/>
    <property type="match status" value="1"/>
</dbReference>
<reference evidence="3" key="1">
    <citation type="submission" date="2021-01" db="EMBL/GenBank/DDBJ databases">
        <authorList>
            <consortium name="Aspergillus chevalieri M1 genome sequencing consortium"/>
            <person name="Kazuki M."/>
            <person name="Futagami T."/>
        </authorList>
    </citation>
    <scope>NUCLEOTIDE SEQUENCE</scope>
    <source>
        <strain evidence="3">M1</strain>
    </source>
</reference>
<feature type="region of interest" description="Disordered" evidence="2">
    <location>
        <begin position="434"/>
        <end position="524"/>
    </location>
</feature>
<feature type="compositionally biased region" description="Polar residues" evidence="2">
    <location>
        <begin position="56"/>
        <end position="84"/>
    </location>
</feature>
<feature type="compositionally biased region" description="Low complexity" evidence="2">
    <location>
        <begin position="158"/>
        <end position="171"/>
    </location>
</feature>
<dbReference type="EMBL" id="AP024422">
    <property type="protein sequence ID" value="BCR91811.1"/>
    <property type="molecule type" value="Genomic_DNA"/>
</dbReference>
<dbReference type="Proteomes" id="UP000637239">
    <property type="component" value="Chromosome 7"/>
</dbReference>
<accession>A0A7R7VW04</accession>
<feature type="compositionally biased region" description="Low complexity" evidence="2">
    <location>
        <begin position="91"/>
        <end position="103"/>
    </location>
</feature>
<proteinExistence type="predicted"/>
<dbReference type="KEGG" id="ache:ACHE_70654S"/>
<dbReference type="PANTHER" id="PTHR38701:SF1">
    <property type="entry name" value="UP-REGULATED DURING SEPTATION PROTEIN 1 DOMAIN-CONTAINING PROTEIN"/>
    <property type="match status" value="1"/>
</dbReference>
<dbReference type="AlphaFoldDB" id="A0A7R7VW04"/>
<feature type="coiled-coil region" evidence="1">
    <location>
        <begin position="404"/>
        <end position="431"/>
    </location>
</feature>
<evidence type="ECO:0000256" key="2">
    <source>
        <dbReference type="SAM" id="MobiDB-lite"/>
    </source>
</evidence>
<feature type="compositionally biased region" description="Polar residues" evidence="2">
    <location>
        <begin position="268"/>
        <end position="290"/>
    </location>
</feature>
<feature type="compositionally biased region" description="Acidic residues" evidence="2">
    <location>
        <begin position="476"/>
        <end position="508"/>
    </location>
</feature>
<protein>
    <submittedName>
        <fullName evidence="3">Uncharacterized protein</fullName>
    </submittedName>
</protein>
<evidence type="ECO:0000256" key="1">
    <source>
        <dbReference type="SAM" id="Coils"/>
    </source>
</evidence>
<dbReference type="RefSeq" id="XP_043140333.1">
    <property type="nucleotide sequence ID" value="XM_043283011.1"/>
</dbReference>
<keyword evidence="1" id="KW-0175">Coiled coil</keyword>
<evidence type="ECO:0000313" key="3">
    <source>
        <dbReference type="EMBL" id="BCR91811.1"/>
    </source>
</evidence>
<feature type="region of interest" description="Disordered" evidence="2">
    <location>
        <begin position="1"/>
        <end position="390"/>
    </location>
</feature>
<name>A0A7R7VW04_ASPCH</name>
<feature type="compositionally biased region" description="Low complexity" evidence="2">
    <location>
        <begin position="313"/>
        <end position="324"/>
    </location>
</feature>
<dbReference type="GeneID" id="66986169"/>
<sequence length="628" mass="67340">MTSDKQNPGHIAKPFTPTLSAAFHRSSNKSPLTPRLATPGGYRTPRRVAQSEHPASANTTPSKDGYHSTASYLSTNVTPRTNSRTSRRDGTVSSPTSTPGVPSAPNTPYSQSVVTPGSQNGGHHRTERSPARGGPKLEPPRTSRARTLTAESHHSARPMSSPDMSSSGSPMFFHASDARSSNTPEPEPRLKPPGKPSSPASFIYANGKKEERRLSADESHPAAPAIKRRSTGLPRSVVGGKAPTSNSASPRLKTAKLAADPAPRLSDSAASQSGPPPTNDSSEPSSQRQASLPAIGPDRPPPVPLSIARHIKSSSLDSASNSNLPREALRPSPIIVSPTDPEVDASAAASEPIPGLRPRIFSNGSSGSADTASPVKEAKEQVNTNDPAANARIERKIMDLEISNSSLLAINRTLEREMRKQNAELRRYRRLSRAGRIPVGPSSRSVSGTALSTTTETEEEGMSEISSVQSHIESSDHDDGDAEDEDEDKDEEDEDDDEDDDEDEDSADEGVMSPGSLAKHDAKHRARDEKRVFIDLAKHRELLTDSQKMNQSLRRCLAWTEELIKDGQKALEYNVHVNDIELGGRVLAPEELQDIGESARGLLSASNFKDDYSSVTEYSGPDSGNETA</sequence>